<dbReference type="EMBL" id="JACICD010000009">
    <property type="protein sequence ID" value="MBB3773269.1"/>
    <property type="molecule type" value="Genomic_DNA"/>
</dbReference>
<dbReference type="Proteomes" id="UP000533469">
    <property type="component" value="Unassembled WGS sequence"/>
</dbReference>
<gene>
    <name evidence="2" type="ORF">FHS55_003902</name>
</gene>
<organism evidence="2 3">
    <name type="scientific">Ancylobacter tetraedralis</name>
    <dbReference type="NCBI Taxonomy" id="217068"/>
    <lineage>
        <taxon>Bacteria</taxon>
        <taxon>Pseudomonadati</taxon>
        <taxon>Pseudomonadota</taxon>
        <taxon>Alphaproteobacteria</taxon>
        <taxon>Hyphomicrobiales</taxon>
        <taxon>Xanthobacteraceae</taxon>
        <taxon>Ancylobacter</taxon>
    </lineage>
</organism>
<comment type="caution">
    <text evidence="2">The sequence shown here is derived from an EMBL/GenBank/DDBJ whole genome shotgun (WGS) entry which is preliminary data.</text>
</comment>
<evidence type="ECO:0000256" key="1">
    <source>
        <dbReference type="SAM" id="MobiDB-lite"/>
    </source>
</evidence>
<evidence type="ECO:0000313" key="3">
    <source>
        <dbReference type="Proteomes" id="UP000533469"/>
    </source>
</evidence>
<proteinExistence type="predicted"/>
<sequence>MAKMVDWEKFRAMSDEEIRAHWAWDKDMTWPTAEELAEFDLVLPAKARREMAAQAEKASDDTARDMPPKEAAE</sequence>
<accession>A0A839ZES8</accession>
<reference evidence="2 3" key="1">
    <citation type="submission" date="2020-08" db="EMBL/GenBank/DDBJ databases">
        <title>Genomic Encyclopedia of Type Strains, Phase IV (KMG-IV): sequencing the most valuable type-strain genomes for metagenomic binning, comparative biology and taxonomic classification.</title>
        <authorList>
            <person name="Goeker M."/>
        </authorList>
    </citation>
    <scope>NUCLEOTIDE SEQUENCE [LARGE SCALE GENOMIC DNA]</scope>
    <source>
        <strain evidence="2 3">DSM 5895</strain>
    </source>
</reference>
<feature type="region of interest" description="Disordered" evidence="1">
    <location>
        <begin position="51"/>
        <end position="73"/>
    </location>
</feature>
<protein>
    <submittedName>
        <fullName evidence="2">Uncharacterized protein</fullName>
    </submittedName>
</protein>
<keyword evidence="3" id="KW-1185">Reference proteome</keyword>
<evidence type="ECO:0000313" key="2">
    <source>
        <dbReference type="EMBL" id="MBB3773269.1"/>
    </source>
</evidence>
<dbReference type="AlphaFoldDB" id="A0A839ZES8"/>
<name>A0A839ZES8_9HYPH</name>